<protein>
    <submittedName>
        <fullName evidence="2">Uncharacterized protein</fullName>
    </submittedName>
</protein>
<organism evidence="2">
    <name type="scientific">Arundo donax</name>
    <name type="common">Giant reed</name>
    <name type="synonym">Donax arundinaceus</name>
    <dbReference type="NCBI Taxonomy" id="35708"/>
    <lineage>
        <taxon>Eukaryota</taxon>
        <taxon>Viridiplantae</taxon>
        <taxon>Streptophyta</taxon>
        <taxon>Embryophyta</taxon>
        <taxon>Tracheophyta</taxon>
        <taxon>Spermatophyta</taxon>
        <taxon>Magnoliopsida</taxon>
        <taxon>Liliopsida</taxon>
        <taxon>Poales</taxon>
        <taxon>Poaceae</taxon>
        <taxon>PACMAD clade</taxon>
        <taxon>Arundinoideae</taxon>
        <taxon>Arundineae</taxon>
        <taxon>Arundo</taxon>
    </lineage>
</organism>
<dbReference type="EMBL" id="GBRH01249222">
    <property type="protein sequence ID" value="JAD48673.1"/>
    <property type="molecule type" value="Transcribed_RNA"/>
</dbReference>
<reference evidence="2" key="1">
    <citation type="submission" date="2014-09" db="EMBL/GenBank/DDBJ databases">
        <authorList>
            <person name="Magalhaes I.L.F."/>
            <person name="Oliveira U."/>
            <person name="Santos F.R."/>
            <person name="Vidigal T.H.D.A."/>
            <person name="Brescovit A.D."/>
            <person name="Santos A.J."/>
        </authorList>
    </citation>
    <scope>NUCLEOTIDE SEQUENCE</scope>
    <source>
        <tissue evidence="2">Shoot tissue taken approximately 20 cm above the soil surface</tissue>
    </source>
</reference>
<name>A0A0A9AFN0_ARUDO</name>
<feature type="region of interest" description="Disordered" evidence="1">
    <location>
        <begin position="1"/>
        <end position="52"/>
    </location>
</feature>
<evidence type="ECO:0000256" key="1">
    <source>
        <dbReference type="SAM" id="MobiDB-lite"/>
    </source>
</evidence>
<reference evidence="2" key="2">
    <citation type="journal article" date="2015" name="Data Brief">
        <title>Shoot transcriptome of the giant reed, Arundo donax.</title>
        <authorList>
            <person name="Barrero R.A."/>
            <person name="Guerrero F.D."/>
            <person name="Moolhuijzen P."/>
            <person name="Goolsby J.A."/>
            <person name="Tidwell J."/>
            <person name="Bellgard S.E."/>
            <person name="Bellgard M.I."/>
        </authorList>
    </citation>
    <scope>NUCLEOTIDE SEQUENCE</scope>
    <source>
        <tissue evidence="2">Shoot tissue taken approximately 20 cm above the soil surface</tissue>
    </source>
</reference>
<proteinExistence type="predicted"/>
<evidence type="ECO:0000313" key="2">
    <source>
        <dbReference type="EMBL" id="JAD48673.1"/>
    </source>
</evidence>
<sequence>MTVWQSSGRGVGTIAEDAFSPSPSSPPAASALSSAEDAVSEPLPAAASEQKHTILPCTGPRPLLSALRSGDLASAPATTTLTAAVAARGLLAASHAGTPAAAAARSIGGGGVEGKGKALRRADLYCQVLCPLVVV</sequence>
<dbReference type="AlphaFoldDB" id="A0A0A9AFN0"/>
<accession>A0A0A9AFN0</accession>